<feature type="domain" description="DUF4062" evidence="1">
    <location>
        <begin position="2"/>
        <end position="79"/>
    </location>
</feature>
<dbReference type="Gene3D" id="3.40.50.300">
    <property type="entry name" value="P-loop containing nucleotide triphosphate hydrolases"/>
    <property type="match status" value="1"/>
</dbReference>
<accession>A0A545AMW0</accession>
<gene>
    <name evidence="2" type="ORF">FL583_23590</name>
</gene>
<dbReference type="SUPFAM" id="SSF52540">
    <property type="entry name" value="P-loop containing nucleoside triphosphate hydrolases"/>
    <property type="match status" value="1"/>
</dbReference>
<dbReference type="RefSeq" id="WP_142706981.1">
    <property type="nucleotide sequence ID" value="NZ_VIRS01000017.1"/>
</dbReference>
<keyword evidence="3" id="KW-1185">Reference proteome</keyword>
<dbReference type="OrthoDB" id="3648123at2"/>
<proteinExistence type="predicted"/>
<dbReference type="AlphaFoldDB" id="A0A545AMW0"/>
<name>A0A545AMW0_9ACTN</name>
<comment type="caution">
    <text evidence="2">The sequence shown here is derived from an EMBL/GenBank/DDBJ whole genome shotgun (WGS) entry which is preliminary data.</text>
</comment>
<dbReference type="InterPro" id="IPR025139">
    <property type="entry name" value="DUF4062"/>
</dbReference>
<dbReference type="InParanoid" id="A0A545AMW0"/>
<reference evidence="2 3" key="1">
    <citation type="submission" date="2019-07" db="EMBL/GenBank/DDBJ databases">
        <title>Cryptosporangium phraense sp. nov., isolated from plant litter.</title>
        <authorList>
            <person name="Suriyachadkun C."/>
        </authorList>
    </citation>
    <scope>NUCLEOTIDE SEQUENCE [LARGE SCALE GENOMIC DNA]</scope>
    <source>
        <strain evidence="2 3">A-T 5661</strain>
    </source>
</reference>
<sequence>MRVFISSTSAESADYRRAALEVCRRLGGEPVDAYLTPDPAERRAALRRCDLLVLLVGADFGDGPEGTHASYLELEYEWAAARERPRVLPFAVGTSPRDSDVGRFAIVLRTRHGLTETRTVPEFRAALLRALAPYAGDPVPAPTVPAPPAFHAVPPYAGSAPFTGRADALATLDVWGRSSDPVLVVESIGGIGKSALTWHWAQHRAPTVIDGLQGRFWWSFYGQSASIVRFLREVLVYVSGRSREDVGRLGRTELTEEVLAALRERPYLIVLDGFERLLTAYHRFDPSKLRDEDVEPARRSLIEPHADEVIRALCSAGPSKVLMSTRLIPDVVAGRFGRRADGIAHLRLPGLTDDDTAALLERLGVEGDAREFFSGLDNHPLLVGIVAGLAREHPGGLAGWLADPEGGAGLGPDDKADAGLGPDKGLAQRRARLLDIALAAAPAPHRQLLGWISVLPGAVDWPTMEAINPFRPMNAREWAEEGADNADARLDVALTDLEDRGLLWWDRSDNTYDLHPIVRAYVHDTLEAPERVAANERIRDHFQALPQEDPAAATSVEDLRQTLTLFYSLVGAGQLAEAGVVWSRGLGDPLLMNLGAATTVVELLSPLAADGSRAVRADLAIAYFLLGQYTVATAQDTSLLADALLARNAEAVVRSLARLAVDLAAGGSEIAAARILELYAEVRDAAGGGSAKADPWLLGERGIAAIRCGRTEDGLALLDEADEVAAAQRYYLEPGSVAYWRCVAAFTTGSLTDDQLDATEALSAEWRHRRRMAELRAEWLLRSGRHADALEADAAVERFDRDAGRETAPATSAYLLARLGRREEAEEAVSDALERLAGLHAAARPHCRVGRALLALDRRTEAADQAWLAYRQAWRDGPPMADDLALRDARELLAELGEPEPELTPTDPASVRVPLEKEVQAFVRRLEER</sequence>
<evidence type="ECO:0000313" key="3">
    <source>
        <dbReference type="Proteomes" id="UP000317982"/>
    </source>
</evidence>
<evidence type="ECO:0000259" key="1">
    <source>
        <dbReference type="Pfam" id="PF13271"/>
    </source>
</evidence>
<dbReference type="InterPro" id="IPR027417">
    <property type="entry name" value="P-loop_NTPase"/>
</dbReference>
<dbReference type="Proteomes" id="UP000317982">
    <property type="component" value="Unassembled WGS sequence"/>
</dbReference>
<dbReference type="EMBL" id="VIRS01000017">
    <property type="protein sequence ID" value="TQS42674.1"/>
    <property type="molecule type" value="Genomic_DNA"/>
</dbReference>
<evidence type="ECO:0000313" key="2">
    <source>
        <dbReference type="EMBL" id="TQS42674.1"/>
    </source>
</evidence>
<dbReference type="Pfam" id="PF13271">
    <property type="entry name" value="DUF4062"/>
    <property type="match status" value="1"/>
</dbReference>
<protein>
    <submittedName>
        <fullName evidence="2">DUF4062 domain-containing protein</fullName>
    </submittedName>
</protein>
<organism evidence="2 3">
    <name type="scientific">Cryptosporangium phraense</name>
    <dbReference type="NCBI Taxonomy" id="2593070"/>
    <lineage>
        <taxon>Bacteria</taxon>
        <taxon>Bacillati</taxon>
        <taxon>Actinomycetota</taxon>
        <taxon>Actinomycetes</taxon>
        <taxon>Cryptosporangiales</taxon>
        <taxon>Cryptosporangiaceae</taxon>
        <taxon>Cryptosporangium</taxon>
    </lineage>
</organism>